<comment type="subcellular location">
    <subcellularLocation>
        <location evidence="1">Membrane</location>
        <topology evidence="1">Single-pass membrane protein</topology>
    </subcellularLocation>
</comment>
<evidence type="ECO:0000256" key="4">
    <source>
        <dbReference type="ARBA" id="ARBA00022989"/>
    </source>
</evidence>
<dbReference type="PANTHER" id="PTHR34478">
    <property type="entry name" value="PROTEIN LEMA"/>
    <property type="match status" value="1"/>
</dbReference>
<keyword evidence="3" id="KW-0812">Transmembrane</keyword>
<evidence type="ECO:0000313" key="6">
    <source>
        <dbReference type="EMBL" id="TMI70845.1"/>
    </source>
</evidence>
<gene>
    <name evidence="6" type="ORF">E6H05_13240</name>
</gene>
<comment type="caution">
    <text evidence="6">The sequence shown here is derived from an EMBL/GenBank/DDBJ whole genome shotgun (WGS) entry which is preliminary data.</text>
</comment>
<dbReference type="Gene3D" id="1.20.1440.20">
    <property type="entry name" value="LemA-like domain"/>
    <property type="match status" value="1"/>
</dbReference>
<dbReference type="PANTHER" id="PTHR34478:SF2">
    <property type="entry name" value="MEMBRANE PROTEIN"/>
    <property type="match status" value="1"/>
</dbReference>
<evidence type="ECO:0000256" key="3">
    <source>
        <dbReference type="ARBA" id="ARBA00022692"/>
    </source>
</evidence>
<comment type="similarity">
    <text evidence="2">Belongs to the LemA family.</text>
</comment>
<reference evidence="6 7" key="1">
    <citation type="journal article" date="2019" name="Nat. Microbiol.">
        <title>Mediterranean grassland soil C-N compound turnover is dependent on rainfall and depth, and is mediated by genomically divergent microorganisms.</title>
        <authorList>
            <person name="Diamond S."/>
            <person name="Andeer P.F."/>
            <person name="Li Z."/>
            <person name="Crits-Christoph A."/>
            <person name="Burstein D."/>
            <person name="Anantharaman K."/>
            <person name="Lane K.R."/>
            <person name="Thomas B.C."/>
            <person name="Pan C."/>
            <person name="Northen T.R."/>
            <person name="Banfield J.F."/>
        </authorList>
    </citation>
    <scope>NUCLEOTIDE SEQUENCE [LARGE SCALE GENOMIC DNA]</scope>
    <source>
        <strain evidence="6">NP_8</strain>
    </source>
</reference>
<protein>
    <submittedName>
        <fullName evidence="6">LemA family protein</fullName>
    </submittedName>
</protein>
<name>A0A537IHT2_9BACT</name>
<dbReference type="SUPFAM" id="SSF140478">
    <property type="entry name" value="LemA-like"/>
    <property type="match status" value="1"/>
</dbReference>
<keyword evidence="5" id="KW-0472">Membrane</keyword>
<dbReference type="Proteomes" id="UP000318834">
    <property type="component" value="Unassembled WGS sequence"/>
</dbReference>
<keyword evidence="4" id="KW-1133">Transmembrane helix</keyword>
<sequence>MVSTARSGLIGLIVLILIVLAGVSSMAGTYNRLVRANQQVEAAWGNVEAQYQRRFDLIPNLTEATKGFLQQERTVFEAIAQARTRYAGAPAGSSGRVAAANQLESALARLLVIVENYPTLRSSDVVQRLMAELSATENEIASARLGYNQQVRDYNTQVKSFPTVLVAGTLGFHEREFFISQAEARKAPKVNLTTP</sequence>
<evidence type="ECO:0000256" key="5">
    <source>
        <dbReference type="ARBA" id="ARBA00023136"/>
    </source>
</evidence>
<dbReference type="EMBL" id="VBAP01000132">
    <property type="protein sequence ID" value="TMI70845.1"/>
    <property type="molecule type" value="Genomic_DNA"/>
</dbReference>
<dbReference type="AlphaFoldDB" id="A0A537IHT2"/>
<dbReference type="InterPro" id="IPR023353">
    <property type="entry name" value="LemA-like_dom_sf"/>
</dbReference>
<evidence type="ECO:0000313" key="7">
    <source>
        <dbReference type="Proteomes" id="UP000318834"/>
    </source>
</evidence>
<organism evidence="6 7">
    <name type="scientific">Candidatus Segetimicrobium genomatis</name>
    <dbReference type="NCBI Taxonomy" id="2569760"/>
    <lineage>
        <taxon>Bacteria</taxon>
        <taxon>Bacillati</taxon>
        <taxon>Candidatus Sysuimicrobiota</taxon>
        <taxon>Candidatus Sysuimicrobiia</taxon>
        <taxon>Candidatus Sysuimicrobiales</taxon>
        <taxon>Candidatus Segetimicrobiaceae</taxon>
        <taxon>Candidatus Segetimicrobium</taxon>
    </lineage>
</organism>
<dbReference type="Pfam" id="PF04011">
    <property type="entry name" value="LemA"/>
    <property type="match status" value="1"/>
</dbReference>
<evidence type="ECO:0000256" key="2">
    <source>
        <dbReference type="ARBA" id="ARBA00008854"/>
    </source>
</evidence>
<accession>A0A537IHT2</accession>
<evidence type="ECO:0000256" key="1">
    <source>
        <dbReference type="ARBA" id="ARBA00004167"/>
    </source>
</evidence>
<dbReference type="GO" id="GO:0016020">
    <property type="term" value="C:membrane"/>
    <property type="evidence" value="ECO:0007669"/>
    <property type="project" value="UniProtKB-SubCell"/>
</dbReference>
<dbReference type="InterPro" id="IPR007156">
    <property type="entry name" value="MamQ_LemA"/>
</dbReference>
<proteinExistence type="inferred from homology"/>